<accession>A0A8T2INY8</accession>
<evidence type="ECO:0000256" key="2">
    <source>
        <dbReference type="ARBA" id="ARBA00023254"/>
    </source>
</evidence>
<keyword evidence="2" id="KW-0469">Meiosis</keyword>
<keyword evidence="1" id="KW-0238">DNA-binding</keyword>
<reference evidence="5" key="1">
    <citation type="thesis" date="2020" institute="ProQuest LLC" country="789 East Eisenhower Parkway, Ann Arbor, MI, USA">
        <title>Comparative Genomics and Chromosome Evolution.</title>
        <authorList>
            <person name="Mudd A.B."/>
        </authorList>
    </citation>
    <scope>NUCLEOTIDE SEQUENCE</scope>
    <source>
        <strain evidence="5">Female2</strain>
        <tissue evidence="5">Blood</tissue>
    </source>
</reference>
<keyword evidence="6" id="KW-1185">Reference proteome</keyword>
<dbReference type="FunFam" id="2.40.50.140:FF:000239">
    <property type="entry name" value="Meiosis specific with OB domains"/>
    <property type="match status" value="1"/>
</dbReference>
<dbReference type="Gene3D" id="2.40.50.140">
    <property type="entry name" value="Nucleic acid-binding proteins"/>
    <property type="match status" value="2"/>
</dbReference>
<dbReference type="AlphaFoldDB" id="A0A8T2INY8"/>
<sequence length="384" mass="43277">MIENPLVQTKDVEREEKYNPSTPSYYRLLISEVHSSVKICSNQEVDSSLFSLVHIPTKDPQDYYSLGDIVANGQSLNGKIINVLAAVRSVGEIKSFTTADRRKGQRCEVKLFDDLVTSFGMICWNNESIQVAQSWRSKETVIFASDIRINYDSFRNTMVATVISKTILTTNPDTPEAQGLLNYARDCIEIGLFYEENEQPKISVNLENIIDVYTVRQIKQRASLGLERSDPLFGIVYTYISKLNIDSDVSKIIRNRCSQCHYLVPDLTDVCTSSFCNEMSSEPKSVVTCLDLSVDITDHTGSLSCNLSGSVAEETFACTVDHFLHLTEDQKTTLKWNYLLERCKIYLKITPSASSRSGMRISVVSCKIADPIEASNSWCRRENN</sequence>
<name>A0A8T2INY8_9PIPI</name>
<dbReference type="GO" id="GO:0003697">
    <property type="term" value="F:single-stranded DNA binding"/>
    <property type="evidence" value="ECO:0007669"/>
    <property type="project" value="TreeGrafter"/>
</dbReference>
<dbReference type="GO" id="GO:0008310">
    <property type="term" value="F:single-stranded DNA 3'-5' DNA exonuclease activity"/>
    <property type="evidence" value="ECO:0007669"/>
    <property type="project" value="TreeGrafter"/>
</dbReference>
<protein>
    <recommendedName>
        <fullName evidence="4">MEIOB-like N-terminal domain-containing protein</fullName>
    </recommendedName>
</protein>
<evidence type="ECO:0000313" key="6">
    <source>
        <dbReference type="Proteomes" id="UP000812440"/>
    </source>
</evidence>
<dbReference type="GO" id="GO:0000712">
    <property type="term" value="P:resolution of meiotic recombination intermediates"/>
    <property type="evidence" value="ECO:0007669"/>
    <property type="project" value="TreeGrafter"/>
</dbReference>
<dbReference type="PANTHER" id="PTHR21166">
    <property type="entry name" value="CELL DIVISION CONTROL PROTEIN 24 OB DOMAIN-CONTAINING PROTEIN-RELATED"/>
    <property type="match status" value="1"/>
</dbReference>
<dbReference type="InterPro" id="IPR056880">
    <property type="entry name" value="OB_MEIOB_N"/>
</dbReference>
<dbReference type="OrthoDB" id="9937820at2759"/>
<dbReference type="SUPFAM" id="SSF50249">
    <property type="entry name" value="Nucleic acid-binding proteins"/>
    <property type="match status" value="2"/>
</dbReference>
<dbReference type="Proteomes" id="UP000812440">
    <property type="component" value="Chromosome 9"/>
</dbReference>
<evidence type="ECO:0000313" key="5">
    <source>
        <dbReference type="EMBL" id="KAG8433317.1"/>
    </source>
</evidence>
<dbReference type="InterPro" id="IPR052469">
    <property type="entry name" value="MEIOB"/>
</dbReference>
<comment type="caution">
    <text evidence="5">The sequence shown here is derived from an EMBL/GenBank/DDBJ whole genome shotgun (WGS) entry which is preliminary data.</text>
</comment>
<dbReference type="EMBL" id="JAACNH010000009">
    <property type="protein sequence ID" value="KAG8433317.1"/>
    <property type="molecule type" value="Genomic_DNA"/>
</dbReference>
<evidence type="ECO:0000256" key="3">
    <source>
        <dbReference type="ARBA" id="ARBA00038329"/>
    </source>
</evidence>
<dbReference type="PANTHER" id="PTHR21166:SF2">
    <property type="entry name" value="CELL DIVISION CONTROL PROTEIN 24 OB DOMAIN-CONTAINING PROTEIN-RELATED"/>
    <property type="match status" value="1"/>
</dbReference>
<gene>
    <name evidence="5" type="ORF">GDO86_017556</name>
</gene>
<dbReference type="InterPro" id="IPR012340">
    <property type="entry name" value="NA-bd_OB-fold"/>
</dbReference>
<evidence type="ECO:0000256" key="1">
    <source>
        <dbReference type="ARBA" id="ARBA00023125"/>
    </source>
</evidence>
<comment type="similarity">
    <text evidence="3">Belongs to the MEIOB family.</text>
</comment>
<dbReference type="Pfam" id="PF24903">
    <property type="entry name" value="OB_MEIOB_N"/>
    <property type="match status" value="1"/>
</dbReference>
<feature type="domain" description="MEIOB-like N-terminal" evidence="4">
    <location>
        <begin position="2"/>
        <end position="58"/>
    </location>
</feature>
<proteinExistence type="inferred from homology"/>
<organism evidence="5 6">
    <name type="scientific">Hymenochirus boettgeri</name>
    <name type="common">Congo dwarf clawed frog</name>
    <dbReference type="NCBI Taxonomy" id="247094"/>
    <lineage>
        <taxon>Eukaryota</taxon>
        <taxon>Metazoa</taxon>
        <taxon>Chordata</taxon>
        <taxon>Craniata</taxon>
        <taxon>Vertebrata</taxon>
        <taxon>Euteleostomi</taxon>
        <taxon>Amphibia</taxon>
        <taxon>Batrachia</taxon>
        <taxon>Anura</taxon>
        <taxon>Pipoidea</taxon>
        <taxon>Pipidae</taxon>
        <taxon>Pipinae</taxon>
        <taxon>Hymenochirus</taxon>
    </lineage>
</organism>
<dbReference type="FunFam" id="2.40.50.140:FF:000171">
    <property type="entry name" value="meiosis-specific with OB domain-containing protein isoform X1"/>
    <property type="match status" value="1"/>
</dbReference>
<evidence type="ECO:0000259" key="4">
    <source>
        <dbReference type="Pfam" id="PF24903"/>
    </source>
</evidence>